<comment type="caution">
    <text evidence="9">The sequence shown here is derived from an EMBL/GenBank/DDBJ whole genome shotgun (WGS) entry which is preliminary data.</text>
</comment>
<keyword evidence="5" id="KW-0378">Hydrolase</keyword>
<evidence type="ECO:0000256" key="6">
    <source>
        <dbReference type="ARBA" id="ARBA00023295"/>
    </source>
</evidence>
<evidence type="ECO:0000256" key="3">
    <source>
        <dbReference type="ARBA" id="ARBA00012662"/>
    </source>
</evidence>
<evidence type="ECO:0000256" key="7">
    <source>
        <dbReference type="PIRSR" id="PIRSR001092-1"/>
    </source>
</evidence>
<dbReference type="Gene3D" id="2.60.40.1180">
    <property type="entry name" value="Golgi alpha-mannosidase II"/>
    <property type="match status" value="1"/>
</dbReference>
<comment type="similarity">
    <text evidence="2">Belongs to the glycosyl hydrolase 29 family.</text>
</comment>
<evidence type="ECO:0000256" key="4">
    <source>
        <dbReference type="ARBA" id="ARBA00022729"/>
    </source>
</evidence>
<dbReference type="InterPro" id="IPR013780">
    <property type="entry name" value="Glyco_hydro_b"/>
</dbReference>
<dbReference type="Pfam" id="PF01120">
    <property type="entry name" value="Alpha_L_fucos"/>
    <property type="match status" value="1"/>
</dbReference>
<feature type="site" description="May be important for catalysis" evidence="7">
    <location>
        <position position="264"/>
    </location>
</feature>
<dbReference type="EMBL" id="QSAT01000002">
    <property type="protein sequence ID" value="RGW76723.1"/>
    <property type="molecule type" value="Genomic_DNA"/>
</dbReference>
<evidence type="ECO:0000256" key="1">
    <source>
        <dbReference type="ARBA" id="ARBA00004071"/>
    </source>
</evidence>
<dbReference type="GO" id="GO:0004560">
    <property type="term" value="F:alpha-L-fucosidase activity"/>
    <property type="evidence" value="ECO:0007669"/>
    <property type="project" value="InterPro"/>
</dbReference>
<feature type="domain" description="Glycoside hydrolase family 29 N-terminal" evidence="8">
    <location>
        <begin position="5"/>
        <end position="330"/>
    </location>
</feature>
<name>A0A413CYW5_9FIRM</name>
<dbReference type="InterPro" id="IPR000933">
    <property type="entry name" value="Glyco_hydro_29"/>
</dbReference>
<organism evidence="9 10">
    <name type="scientific">Holdemanella biformis</name>
    <dbReference type="NCBI Taxonomy" id="1735"/>
    <lineage>
        <taxon>Bacteria</taxon>
        <taxon>Bacillati</taxon>
        <taxon>Bacillota</taxon>
        <taxon>Erysipelotrichia</taxon>
        <taxon>Erysipelotrichales</taxon>
        <taxon>Erysipelotrichaceae</taxon>
        <taxon>Holdemanella</taxon>
    </lineage>
</organism>
<dbReference type="PIRSF" id="PIRSF001092">
    <property type="entry name" value="Alpha-L-fucosidase"/>
    <property type="match status" value="1"/>
</dbReference>
<dbReference type="Proteomes" id="UP000284651">
    <property type="component" value="Unassembled WGS sequence"/>
</dbReference>
<keyword evidence="4" id="KW-0732">Signal</keyword>
<dbReference type="GO" id="GO:0006004">
    <property type="term" value="P:fucose metabolic process"/>
    <property type="evidence" value="ECO:0007669"/>
    <property type="project" value="InterPro"/>
</dbReference>
<dbReference type="InterPro" id="IPR057739">
    <property type="entry name" value="Glyco_hydro_29_N"/>
</dbReference>
<keyword evidence="6" id="KW-0326">Glycosidase</keyword>
<comment type="function">
    <text evidence="1">Alpha-L-fucosidase is responsible for hydrolyzing the alpha-1,6-linked fucose joined to the reducing-end N-acetylglucosamine of the carbohydrate moieties of glycoproteins.</text>
</comment>
<dbReference type="InterPro" id="IPR017853">
    <property type="entry name" value="GH"/>
</dbReference>
<dbReference type="SMART" id="SM00812">
    <property type="entry name" value="Alpha_L_fucos"/>
    <property type="match status" value="1"/>
</dbReference>
<gene>
    <name evidence="9" type="ORF">DWV56_01185</name>
</gene>
<proteinExistence type="inferred from homology"/>
<dbReference type="GO" id="GO:0016139">
    <property type="term" value="P:glycoside catabolic process"/>
    <property type="evidence" value="ECO:0007669"/>
    <property type="project" value="TreeGrafter"/>
</dbReference>
<dbReference type="SUPFAM" id="SSF51445">
    <property type="entry name" value="(Trans)glycosidases"/>
    <property type="match status" value="1"/>
</dbReference>
<evidence type="ECO:0000256" key="5">
    <source>
        <dbReference type="ARBA" id="ARBA00022801"/>
    </source>
</evidence>
<dbReference type="AlphaFoldDB" id="A0A413CYW5"/>
<evidence type="ECO:0000256" key="2">
    <source>
        <dbReference type="ARBA" id="ARBA00007951"/>
    </source>
</evidence>
<evidence type="ECO:0000313" key="9">
    <source>
        <dbReference type="EMBL" id="RGW76723.1"/>
    </source>
</evidence>
<accession>A0A413CYW5</accession>
<dbReference type="InterPro" id="IPR016286">
    <property type="entry name" value="FUC_metazoa-typ"/>
</dbReference>
<reference evidence="9 10" key="1">
    <citation type="submission" date="2018-08" db="EMBL/GenBank/DDBJ databases">
        <title>A genome reference for cultivated species of the human gut microbiota.</title>
        <authorList>
            <person name="Zou Y."/>
            <person name="Xue W."/>
            <person name="Luo G."/>
        </authorList>
    </citation>
    <scope>NUCLEOTIDE SEQUENCE [LARGE SCALE GENOMIC DNA]</scope>
    <source>
        <strain evidence="9 10">AF10-31</strain>
    </source>
</reference>
<dbReference type="GO" id="GO:0005764">
    <property type="term" value="C:lysosome"/>
    <property type="evidence" value="ECO:0007669"/>
    <property type="project" value="TreeGrafter"/>
</dbReference>
<dbReference type="PANTHER" id="PTHR10030:SF37">
    <property type="entry name" value="ALPHA-L-FUCOSIDASE-RELATED"/>
    <property type="match status" value="1"/>
</dbReference>
<dbReference type="PANTHER" id="PTHR10030">
    <property type="entry name" value="ALPHA-L-FUCOSIDASE"/>
    <property type="match status" value="1"/>
</dbReference>
<dbReference type="EC" id="3.2.1.51" evidence="3"/>
<sequence>MHFKKSSYKNHFSKGDLMNITEFQKSRFGLFIHWGIYSIPARGEWVRSNEEMKEEDYIPFANEFDPDLFNPHQWAKLAKKAGMKYAVMTAKHHDGYCMFDTKTTDWKANRDYVREFLDAFRQEGLKVGLYYSLLDWHHPDYPHFKDRHHPERNNVKYDKPIYFSNYLNYMHTQIKELLTNYGKLDIMWFDFSYDNMTKDVWDAHKIVTMARTYQPDMIIDNRLEGDGVHPGTIMDAHPSFTAGDFTSPEQMIPPQGLPVPWEACITMNEHWGYCAKDTNYKSAKLIIRTLVECVSKGGNMILNVGPDARGQFPKESIQVLNKISEWMKLNEASIYGCTKCELEKPEWGRYTQKGNKIYAHILDESIFDIPVKIRKEKIQNIRRLSDHSQIKIQTPWNAESFPDYTFIHIDSNSHQCPDPIDTVVEITLRD</sequence>
<evidence type="ECO:0000259" key="8">
    <source>
        <dbReference type="Pfam" id="PF01120"/>
    </source>
</evidence>
<dbReference type="Gene3D" id="3.20.20.80">
    <property type="entry name" value="Glycosidases"/>
    <property type="match status" value="1"/>
</dbReference>
<protein>
    <recommendedName>
        <fullName evidence="3">alpha-L-fucosidase</fullName>
        <ecNumber evidence="3">3.2.1.51</ecNumber>
    </recommendedName>
</protein>
<evidence type="ECO:0000313" key="10">
    <source>
        <dbReference type="Proteomes" id="UP000284651"/>
    </source>
</evidence>